<dbReference type="EMBL" id="JAAXOU010000350">
    <property type="protein sequence ID" value="NKY16401.1"/>
    <property type="molecule type" value="Genomic_DNA"/>
</dbReference>
<sequence>MTVELVRGQNHPLPDARLEIRVSSGTPVVAGAVLSDASGAVAGTGWVAHPGAPSPPGVEVPREAATEHRIAVDPGAVAADVHRVAVLLALPAGPGGPGR</sequence>
<feature type="non-terminal residue" evidence="1">
    <location>
        <position position="99"/>
    </location>
</feature>
<dbReference type="AlphaFoldDB" id="A0AA44IF72"/>
<organism evidence="1 2">
    <name type="scientific">Streptomyces somaliensis (strain ATCC 33201 / DSM 40738 / JCM 12659 / KCTC 9044 / NCTC 11332 / NRRL B-12077 / IP 733)</name>
    <dbReference type="NCBI Taxonomy" id="1134445"/>
    <lineage>
        <taxon>Bacteria</taxon>
        <taxon>Bacillati</taxon>
        <taxon>Actinomycetota</taxon>
        <taxon>Actinomycetes</taxon>
        <taxon>Kitasatosporales</taxon>
        <taxon>Streptomycetaceae</taxon>
        <taxon>Streptomyces</taxon>
    </lineage>
</organism>
<gene>
    <name evidence="1" type="ORF">HGA06_20380</name>
</gene>
<dbReference type="Proteomes" id="UP000570003">
    <property type="component" value="Unassembled WGS sequence"/>
</dbReference>
<keyword evidence="2" id="KW-1185">Reference proteome</keyword>
<reference evidence="1 2" key="1">
    <citation type="submission" date="2020-04" db="EMBL/GenBank/DDBJ databases">
        <title>MicrobeNet Type strains.</title>
        <authorList>
            <person name="Nicholson A.C."/>
        </authorList>
    </citation>
    <scope>NUCLEOTIDE SEQUENCE [LARGE SCALE GENOMIC DNA]</scope>
    <source>
        <strain evidence="1 2">DSM 40738</strain>
    </source>
</reference>
<proteinExistence type="predicted"/>
<accession>A0AA44IF72</accession>
<comment type="caution">
    <text evidence="1">The sequence shown here is derived from an EMBL/GenBank/DDBJ whole genome shotgun (WGS) entry which is preliminary data.</text>
</comment>
<name>A0AA44IF72_STRE0</name>
<evidence type="ECO:0000313" key="1">
    <source>
        <dbReference type="EMBL" id="NKY16401.1"/>
    </source>
</evidence>
<protein>
    <submittedName>
        <fullName evidence="1">Export associated protein</fullName>
    </submittedName>
</protein>
<evidence type="ECO:0000313" key="2">
    <source>
        <dbReference type="Proteomes" id="UP000570003"/>
    </source>
</evidence>